<feature type="domain" description="N-acetyltransferase" evidence="1">
    <location>
        <begin position="8"/>
        <end position="151"/>
    </location>
</feature>
<dbReference type="GO" id="GO:0016747">
    <property type="term" value="F:acyltransferase activity, transferring groups other than amino-acyl groups"/>
    <property type="evidence" value="ECO:0007669"/>
    <property type="project" value="InterPro"/>
</dbReference>
<dbReference type="Proteomes" id="UP000199564">
    <property type="component" value="Unassembled WGS sequence"/>
</dbReference>
<accession>A0A1I5ANZ1</accession>
<dbReference type="SUPFAM" id="SSF55729">
    <property type="entry name" value="Acyl-CoA N-acyltransferases (Nat)"/>
    <property type="match status" value="1"/>
</dbReference>
<gene>
    <name evidence="2" type="ORF">SAMN04488519_101228</name>
</gene>
<sequence>MDSEHHSIVIREASLEEILSVHREIPEFQGEVSLDFYKNRLANKSYLALVAELEGELLGFKIGYEGETPKIFYSWMGGVKPEFRKMRIAESLADYQEKWALEKGFDTVYFKTRNRFSDMINFAFKRGFQIVDFFRKGDVEDFRIVMMKKLDGSKIEF</sequence>
<dbReference type="AlphaFoldDB" id="A0A1I5ANZ1"/>
<keyword evidence="3" id="KW-1185">Reference proteome</keyword>
<protein>
    <submittedName>
        <fullName evidence="2">Acetyltransferase (GNAT) domain-containing protein</fullName>
    </submittedName>
</protein>
<dbReference type="RefSeq" id="WP_091649120.1">
    <property type="nucleotide sequence ID" value="NZ_FOVW01000001.1"/>
</dbReference>
<organism evidence="2 3">
    <name type="scientific">Algoriphagus ornithinivorans</name>
    <dbReference type="NCBI Taxonomy" id="226506"/>
    <lineage>
        <taxon>Bacteria</taxon>
        <taxon>Pseudomonadati</taxon>
        <taxon>Bacteroidota</taxon>
        <taxon>Cytophagia</taxon>
        <taxon>Cytophagales</taxon>
        <taxon>Cyclobacteriaceae</taxon>
        <taxon>Algoriphagus</taxon>
    </lineage>
</organism>
<evidence type="ECO:0000313" key="3">
    <source>
        <dbReference type="Proteomes" id="UP000199564"/>
    </source>
</evidence>
<keyword evidence="2" id="KW-0808">Transferase</keyword>
<proteinExistence type="predicted"/>
<name>A0A1I5ANZ1_9BACT</name>
<dbReference type="InterPro" id="IPR000182">
    <property type="entry name" value="GNAT_dom"/>
</dbReference>
<dbReference type="CDD" id="cd04301">
    <property type="entry name" value="NAT_SF"/>
    <property type="match status" value="1"/>
</dbReference>
<evidence type="ECO:0000313" key="2">
    <source>
        <dbReference type="EMBL" id="SFN64147.1"/>
    </source>
</evidence>
<dbReference type="STRING" id="226506.SAMN04488519_101228"/>
<reference evidence="3" key="1">
    <citation type="submission" date="2016-10" db="EMBL/GenBank/DDBJ databases">
        <authorList>
            <person name="Varghese N."/>
            <person name="Submissions S."/>
        </authorList>
    </citation>
    <scope>NUCLEOTIDE SEQUENCE [LARGE SCALE GENOMIC DNA]</scope>
    <source>
        <strain evidence="3">DSM 15282</strain>
    </source>
</reference>
<dbReference type="Gene3D" id="3.40.630.30">
    <property type="match status" value="1"/>
</dbReference>
<dbReference type="PROSITE" id="PS51186">
    <property type="entry name" value="GNAT"/>
    <property type="match status" value="1"/>
</dbReference>
<dbReference type="EMBL" id="FOVW01000001">
    <property type="protein sequence ID" value="SFN64147.1"/>
    <property type="molecule type" value="Genomic_DNA"/>
</dbReference>
<evidence type="ECO:0000259" key="1">
    <source>
        <dbReference type="PROSITE" id="PS51186"/>
    </source>
</evidence>
<dbReference type="Pfam" id="PF00583">
    <property type="entry name" value="Acetyltransf_1"/>
    <property type="match status" value="1"/>
</dbReference>
<dbReference type="InterPro" id="IPR016181">
    <property type="entry name" value="Acyl_CoA_acyltransferase"/>
</dbReference>